<protein>
    <recommendedName>
        <fullName evidence="4">Retrotransposon gag domain-containing protein</fullName>
    </recommendedName>
</protein>
<evidence type="ECO:0000313" key="2">
    <source>
        <dbReference type="EMBL" id="KAJ8033378.1"/>
    </source>
</evidence>
<reference evidence="2" key="1">
    <citation type="submission" date="2021-10" db="EMBL/GenBank/DDBJ databases">
        <title>Tropical sea cucumber genome reveals ecological adaptation and Cuvierian tubules defense mechanism.</title>
        <authorList>
            <person name="Chen T."/>
        </authorList>
    </citation>
    <scope>NUCLEOTIDE SEQUENCE</scope>
    <source>
        <strain evidence="2">Nanhai2018</strain>
        <tissue evidence="2">Muscle</tissue>
    </source>
</reference>
<name>A0A9Q1BUE4_HOLLE</name>
<dbReference type="PANTHER" id="PTHR33198">
    <property type="entry name" value="ANK_REP_REGION DOMAIN-CONTAINING PROTEIN-RELATED"/>
    <property type="match status" value="1"/>
</dbReference>
<proteinExistence type="predicted"/>
<dbReference type="Proteomes" id="UP001152320">
    <property type="component" value="Chromosome 11"/>
</dbReference>
<evidence type="ECO:0000256" key="1">
    <source>
        <dbReference type="SAM" id="MobiDB-lite"/>
    </source>
</evidence>
<feature type="region of interest" description="Disordered" evidence="1">
    <location>
        <begin position="196"/>
        <end position="229"/>
    </location>
</feature>
<accession>A0A9Q1BUE4</accession>
<evidence type="ECO:0008006" key="4">
    <source>
        <dbReference type="Google" id="ProtNLM"/>
    </source>
</evidence>
<dbReference type="PANTHER" id="PTHR33198:SF20">
    <property type="entry name" value="RETROTRANSPOSON GAG DOMAIN-CONTAINING PROTEIN"/>
    <property type="match status" value="1"/>
</dbReference>
<dbReference type="OrthoDB" id="7323790at2759"/>
<keyword evidence="3" id="KW-1185">Reference proteome</keyword>
<dbReference type="AlphaFoldDB" id="A0A9Q1BUE4"/>
<gene>
    <name evidence="2" type="ORF">HOLleu_23597</name>
</gene>
<dbReference type="EMBL" id="JAIZAY010000011">
    <property type="protein sequence ID" value="KAJ8033378.1"/>
    <property type="molecule type" value="Genomic_DNA"/>
</dbReference>
<organism evidence="2 3">
    <name type="scientific">Holothuria leucospilota</name>
    <name type="common">Black long sea cucumber</name>
    <name type="synonym">Mertensiothuria leucospilota</name>
    <dbReference type="NCBI Taxonomy" id="206669"/>
    <lineage>
        <taxon>Eukaryota</taxon>
        <taxon>Metazoa</taxon>
        <taxon>Echinodermata</taxon>
        <taxon>Eleutherozoa</taxon>
        <taxon>Echinozoa</taxon>
        <taxon>Holothuroidea</taxon>
        <taxon>Aspidochirotacea</taxon>
        <taxon>Aspidochirotida</taxon>
        <taxon>Holothuriidae</taxon>
        <taxon>Holothuria</taxon>
    </lineage>
</organism>
<comment type="caution">
    <text evidence="2">The sequence shown here is derived from an EMBL/GenBank/DDBJ whole genome shotgun (WGS) entry which is preliminary data.</text>
</comment>
<evidence type="ECO:0000313" key="3">
    <source>
        <dbReference type="Proteomes" id="UP001152320"/>
    </source>
</evidence>
<sequence length="277" mass="31498">MEQLRAPNSLSFEGNLSTNWKKKWIQRFDLCLVASGADKKDAKLHSSLFLHVIGEQGLAVYNSFKFDNEGDRHNLTALKAKFEAYCTPRKNITYERHKFFSRIQQEGETIDQYVTGLRSLSTTCRFGDLKDSLIRDKIVCGVRSDSLRERMLREEDLTLEKAINTCRAAESSKSQVKTLTGSEQACYSVTQKEWGNSAKPSRSKYRPKGTKPNNESTKPKSLGPTQRGRNLKQKQFNCKKCGTRHNPGECPAHGEICHCCQRKDILLDVAFKILRGK</sequence>